<accession>A0ABW6MU50</accession>
<evidence type="ECO:0000313" key="2">
    <source>
        <dbReference type="Proteomes" id="UP001601422"/>
    </source>
</evidence>
<dbReference type="EMBL" id="JBIAJP010000003">
    <property type="protein sequence ID" value="MFF0004536.1"/>
    <property type="molecule type" value="Genomic_DNA"/>
</dbReference>
<name>A0ABW6MU50_9ACTN</name>
<reference evidence="1 2" key="1">
    <citation type="submission" date="2024-10" db="EMBL/GenBank/DDBJ databases">
        <title>The Natural Products Discovery Center: Release of the First 8490 Sequenced Strains for Exploring Actinobacteria Biosynthetic Diversity.</title>
        <authorList>
            <person name="Kalkreuter E."/>
            <person name="Kautsar S.A."/>
            <person name="Yang D."/>
            <person name="Bader C.D."/>
            <person name="Teijaro C.N."/>
            <person name="Fluegel L."/>
            <person name="Davis C.M."/>
            <person name="Simpson J.R."/>
            <person name="Lauterbach L."/>
            <person name="Steele A.D."/>
            <person name="Gui C."/>
            <person name="Meng S."/>
            <person name="Li G."/>
            <person name="Viehrig K."/>
            <person name="Ye F."/>
            <person name="Su P."/>
            <person name="Kiefer A.F."/>
            <person name="Nichols A."/>
            <person name="Cepeda A.J."/>
            <person name="Yan W."/>
            <person name="Fan B."/>
            <person name="Jiang Y."/>
            <person name="Adhikari A."/>
            <person name="Zheng C.-J."/>
            <person name="Schuster L."/>
            <person name="Cowan T.M."/>
            <person name="Smanski M.J."/>
            <person name="Chevrette M.G."/>
            <person name="De Carvalho L.P.S."/>
            <person name="Shen B."/>
        </authorList>
    </citation>
    <scope>NUCLEOTIDE SEQUENCE [LARGE SCALE GENOMIC DNA]</scope>
    <source>
        <strain evidence="1 2">NPDC005497</strain>
    </source>
</reference>
<organism evidence="1 2">
    <name type="scientific">Streptomyces tibetensis</name>
    <dbReference type="NCBI Taxonomy" id="2382123"/>
    <lineage>
        <taxon>Bacteria</taxon>
        <taxon>Bacillati</taxon>
        <taxon>Actinomycetota</taxon>
        <taxon>Actinomycetes</taxon>
        <taxon>Kitasatosporales</taxon>
        <taxon>Streptomycetaceae</taxon>
        <taxon>Streptomyces</taxon>
    </lineage>
</organism>
<sequence length="231" mass="25114">MVNPFAPPPEISGQPLWSPLDEYLWHTCDILADILEGQVARRPVVATTARLHHGDRAVAVGPGQRLTWRALGNGRYRRNDVFAFGNPGVVLGTLAANAIGNASRRRQAAHDAQPRWVLDGAGEVTLTLQRLHFANHACELDLEWRALGSIELVAADVFQTSFVNTQGAHTTVRVQTPWASLAFALAAITAFPAHPRLLSRGWLPPDFEQRCALAGRPCRPATQLALRGSGS</sequence>
<keyword evidence="2" id="KW-1185">Reference proteome</keyword>
<comment type="caution">
    <text evidence="1">The sequence shown here is derived from an EMBL/GenBank/DDBJ whole genome shotgun (WGS) entry which is preliminary data.</text>
</comment>
<gene>
    <name evidence="1" type="ORF">ACFYQT_14005</name>
</gene>
<protein>
    <recommendedName>
        <fullName evidence="3">Htaa domain-containing protein</fullName>
    </recommendedName>
</protein>
<proteinExistence type="predicted"/>
<dbReference type="Proteomes" id="UP001601422">
    <property type="component" value="Unassembled WGS sequence"/>
</dbReference>
<dbReference type="RefSeq" id="WP_389828199.1">
    <property type="nucleotide sequence ID" value="NZ_JBIAJP010000003.1"/>
</dbReference>
<evidence type="ECO:0008006" key="3">
    <source>
        <dbReference type="Google" id="ProtNLM"/>
    </source>
</evidence>
<evidence type="ECO:0000313" key="1">
    <source>
        <dbReference type="EMBL" id="MFF0004536.1"/>
    </source>
</evidence>